<name>A0AAV3UKY4_9EURY</name>
<accession>A0AAV3UKY4</accession>
<keyword evidence="2" id="KW-1185">Reference proteome</keyword>
<dbReference type="AlphaFoldDB" id="A0AAV3UKY4"/>
<evidence type="ECO:0000313" key="2">
    <source>
        <dbReference type="Proteomes" id="UP001501729"/>
    </source>
</evidence>
<comment type="caution">
    <text evidence="1">The sequence shown here is derived from an EMBL/GenBank/DDBJ whole genome shotgun (WGS) entry which is preliminary data.</text>
</comment>
<dbReference type="EMBL" id="BAABKX010000015">
    <property type="protein sequence ID" value="GAA5055809.1"/>
    <property type="molecule type" value="Genomic_DNA"/>
</dbReference>
<protein>
    <submittedName>
        <fullName evidence="1">Uncharacterized protein</fullName>
    </submittedName>
</protein>
<gene>
    <name evidence="1" type="ORF">GCM10025751_35870</name>
</gene>
<dbReference type="Proteomes" id="UP001501729">
    <property type="component" value="Unassembled WGS sequence"/>
</dbReference>
<reference evidence="1 2" key="1">
    <citation type="journal article" date="2019" name="Int. J. Syst. Evol. Microbiol.">
        <title>The Global Catalogue of Microorganisms (GCM) 10K type strain sequencing project: providing services to taxonomists for standard genome sequencing and annotation.</title>
        <authorList>
            <consortium name="The Broad Institute Genomics Platform"/>
            <consortium name="The Broad Institute Genome Sequencing Center for Infectious Disease"/>
            <person name="Wu L."/>
            <person name="Ma J."/>
        </authorList>
    </citation>
    <scope>NUCLEOTIDE SEQUENCE [LARGE SCALE GENOMIC DNA]</scope>
    <source>
        <strain evidence="1 2">JCM 17504</strain>
    </source>
</reference>
<organism evidence="1 2">
    <name type="scientific">Haladaptatus pallidirubidus</name>
    <dbReference type="NCBI Taxonomy" id="1008152"/>
    <lineage>
        <taxon>Archaea</taxon>
        <taxon>Methanobacteriati</taxon>
        <taxon>Methanobacteriota</taxon>
        <taxon>Stenosarchaea group</taxon>
        <taxon>Halobacteria</taxon>
        <taxon>Halobacteriales</taxon>
        <taxon>Haladaptataceae</taxon>
        <taxon>Haladaptatus</taxon>
    </lineage>
</organism>
<proteinExistence type="predicted"/>
<sequence length="62" mass="6418">MIGFGRVATTVHFVSVATTDANSNETVSATAGRAGHGLPAQFKFDEPFSSAICPTETDGKTD</sequence>
<evidence type="ECO:0000313" key="1">
    <source>
        <dbReference type="EMBL" id="GAA5055809.1"/>
    </source>
</evidence>